<feature type="compositionally biased region" description="Pro residues" evidence="1">
    <location>
        <begin position="138"/>
        <end position="150"/>
    </location>
</feature>
<name>A0A194PVP7_PAPXU</name>
<dbReference type="STRING" id="66420.A0A194PVP7"/>
<dbReference type="InterPro" id="IPR048383">
    <property type="entry name" value="TPPII_Ig-like-1"/>
</dbReference>
<dbReference type="Pfam" id="PF21223">
    <property type="entry name" value="TPPII_Ig-like-1"/>
    <property type="match status" value="1"/>
</dbReference>
<reference evidence="3 4" key="1">
    <citation type="journal article" date="2015" name="Nat. Commun.">
        <title>Outbred genome sequencing and CRISPR/Cas9 gene editing in butterflies.</title>
        <authorList>
            <person name="Li X."/>
            <person name="Fan D."/>
            <person name="Zhang W."/>
            <person name="Liu G."/>
            <person name="Zhang L."/>
            <person name="Zhao L."/>
            <person name="Fang X."/>
            <person name="Chen L."/>
            <person name="Dong Y."/>
            <person name="Chen Y."/>
            <person name="Ding Y."/>
            <person name="Zhao R."/>
            <person name="Feng M."/>
            <person name="Zhu Y."/>
            <person name="Feng Y."/>
            <person name="Jiang X."/>
            <person name="Zhu D."/>
            <person name="Xiang H."/>
            <person name="Feng X."/>
            <person name="Li S."/>
            <person name="Wang J."/>
            <person name="Zhang G."/>
            <person name="Kronforst M.R."/>
            <person name="Wang W."/>
        </authorList>
    </citation>
    <scope>NUCLEOTIDE SEQUENCE [LARGE SCALE GENOMIC DNA]</scope>
    <source>
        <strain evidence="3">Ya'a_city_454_Px</strain>
        <tissue evidence="3">Whole body</tissue>
    </source>
</reference>
<evidence type="ECO:0000313" key="3">
    <source>
        <dbReference type="EMBL" id="KPI95200.1"/>
    </source>
</evidence>
<feature type="compositionally biased region" description="Pro residues" evidence="1">
    <location>
        <begin position="205"/>
        <end position="219"/>
    </location>
</feature>
<evidence type="ECO:0000313" key="4">
    <source>
        <dbReference type="Proteomes" id="UP000053268"/>
    </source>
</evidence>
<feature type="compositionally biased region" description="Basic residues" evidence="1">
    <location>
        <begin position="167"/>
        <end position="189"/>
    </location>
</feature>
<feature type="domain" description="Tripeptidyl-peptidase II first Ig-like" evidence="2">
    <location>
        <begin position="45"/>
        <end position="143"/>
    </location>
</feature>
<sequence>MKRALENSATHLPHVEPWAQGCGLLNIEKAFEILTKYHSEVERDVTFSVQCGPHNGKGILLRPRPADPPQDIGVTVEPHFLLDHTDLHNKSVIPKQIAFGVRLALVCAAPWVSAPAHLDLMNAARALALRLRTSHLPPGPHHARYPPPPHTTTHLDLMNAHLPPGPHHARYPPHPHTRTPRPHERRARPRPAPAHLPPAARTPPRQVPPTPPHPHTSTS</sequence>
<feature type="region of interest" description="Disordered" evidence="1">
    <location>
        <begin position="138"/>
        <end position="219"/>
    </location>
</feature>
<accession>A0A194PVP7</accession>
<dbReference type="EMBL" id="KQ459597">
    <property type="protein sequence ID" value="KPI95200.1"/>
    <property type="molecule type" value="Genomic_DNA"/>
</dbReference>
<dbReference type="Proteomes" id="UP000053268">
    <property type="component" value="Unassembled WGS sequence"/>
</dbReference>
<dbReference type="AlphaFoldDB" id="A0A194PVP7"/>
<gene>
    <name evidence="3" type="ORF">RR46_12204</name>
</gene>
<proteinExistence type="predicted"/>
<keyword evidence="4" id="KW-1185">Reference proteome</keyword>
<protein>
    <submittedName>
        <fullName evidence="3">Tripeptidyl-peptidase 2</fullName>
    </submittedName>
</protein>
<dbReference type="InterPro" id="IPR046940">
    <property type="entry name" value="TPPII_Ig-like_sf"/>
</dbReference>
<organism evidence="3 4">
    <name type="scientific">Papilio xuthus</name>
    <name type="common">Asian swallowtail butterfly</name>
    <dbReference type="NCBI Taxonomy" id="66420"/>
    <lineage>
        <taxon>Eukaryota</taxon>
        <taxon>Metazoa</taxon>
        <taxon>Ecdysozoa</taxon>
        <taxon>Arthropoda</taxon>
        <taxon>Hexapoda</taxon>
        <taxon>Insecta</taxon>
        <taxon>Pterygota</taxon>
        <taxon>Neoptera</taxon>
        <taxon>Endopterygota</taxon>
        <taxon>Lepidoptera</taxon>
        <taxon>Glossata</taxon>
        <taxon>Ditrysia</taxon>
        <taxon>Papilionoidea</taxon>
        <taxon>Papilionidae</taxon>
        <taxon>Papilioninae</taxon>
        <taxon>Papilio</taxon>
    </lineage>
</organism>
<dbReference type="Gene3D" id="2.60.40.3170">
    <property type="match status" value="1"/>
</dbReference>
<evidence type="ECO:0000256" key="1">
    <source>
        <dbReference type="SAM" id="MobiDB-lite"/>
    </source>
</evidence>
<evidence type="ECO:0000259" key="2">
    <source>
        <dbReference type="Pfam" id="PF21223"/>
    </source>
</evidence>